<name>B6H032_PENRW</name>
<proteinExistence type="predicted"/>
<evidence type="ECO:0000313" key="3">
    <source>
        <dbReference type="Proteomes" id="UP000000724"/>
    </source>
</evidence>
<dbReference type="EMBL" id="AM920427">
    <property type="protein sequence ID" value="CAP79881.1"/>
    <property type="molecule type" value="Genomic_DNA"/>
</dbReference>
<dbReference type="VEuPathDB" id="FungiDB:PCH_Pc12g02540"/>
<sequence length="339" mass="37671">MSAQSPPDNLPPSPRSAASPLNSTVPFIPVSALSPQTTDSEIQQSAFISTVAMSMPPPTLGLRGEYNPELRKREEWARLAATLTALETMKEALWAARDADFNFELTYQNRTVSAFDVHHQAHSVKLNALLLSPSRLKVPTRHRTATAIQKFAEANKNSLGVIVYLMDAGSSGNDQVEAVQSLGALHHCLSLGFSEPPPVLVVSDASYLLDCISAYMKSVSRANSSVAFMGVAEKVESCCCFVPDLTSFHTISPAFVEEMISTDFFMKKQGDREISPDELYALETAKLQSDFIFRHLRQQRNQKRDLWRSCLLRFDWLYVSPPRVTSLGSFLQLPRIDSR</sequence>
<reference evidence="2 3" key="1">
    <citation type="journal article" date="2008" name="Nat. Biotechnol.">
        <title>Genome sequencing and analysis of the filamentous fungus Penicillium chrysogenum.</title>
        <authorList>
            <person name="van den Berg M.A."/>
            <person name="Albang R."/>
            <person name="Albermann K."/>
            <person name="Badger J.H."/>
            <person name="Daran J.-M."/>
            <person name="Driessen A.J.M."/>
            <person name="Garcia-Estrada C."/>
            <person name="Fedorova N.D."/>
            <person name="Harris D.M."/>
            <person name="Heijne W.H.M."/>
            <person name="Joardar V.S."/>
            <person name="Kiel J.A.K.W."/>
            <person name="Kovalchuk A."/>
            <person name="Martin J.F."/>
            <person name="Nierman W.C."/>
            <person name="Nijland J.G."/>
            <person name="Pronk J.T."/>
            <person name="Roubos J.A."/>
            <person name="van der Klei I.J."/>
            <person name="van Peij N.N.M.E."/>
            <person name="Veenhuis M."/>
            <person name="von Doehren H."/>
            <person name="Wagner C."/>
            <person name="Wortman J.R."/>
            <person name="Bovenberg R.A.L."/>
        </authorList>
    </citation>
    <scope>NUCLEOTIDE SEQUENCE [LARGE SCALE GENOMIC DNA]</scope>
    <source>
        <strain evidence="3">ATCC 28089 / DSM 1075 / NRRL 1951 / Wisconsin 54-1255</strain>
    </source>
</reference>
<gene>
    <name evidence="2" type="ORF">Pc12g02540</name>
    <name evidence="2" type="ORF">PCH_Pc12g02540</name>
</gene>
<organism evidence="2 3">
    <name type="scientific">Penicillium rubens (strain ATCC 28089 / DSM 1075 / NRRL 1951 / Wisconsin 54-1255)</name>
    <name type="common">Penicillium chrysogenum</name>
    <dbReference type="NCBI Taxonomy" id="500485"/>
    <lineage>
        <taxon>Eukaryota</taxon>
        <taxon>Fungi</taxon>
        <taxon>Dikarya</taxon>
        <taxon>Ascomycota</taxon>
        <taxon>Pezizomycotina</taxon>
        <taxon>Eurotiomycetes</taxon>
        <taxon>Eurotiomycetidae</taxon>
        <taxon>Eurotiales</taxon>
        <taxon>Aspergillaceae</taxon>
        <taxon>Penicillium</taxon>
        <taxon>Penicillium chrysogenum species complex</taxon>
    </lineage>
</organism>
<feature type="region of interest" description="Disordered" evidence="1">
    <location>
        <begin position="1"/>
        <end position="21"/>
    </location>
</feature>
<dbReference type="AlphaFoldDB" id="B6H032"/>
<accession>B6H032</accession>
<dbReference type="Proteomes" id="UP000000724">
    <property type="component" value="Contig Pc00c12"/>
</dbReference>
<protein>
    <submittedName>
        <fullName evidence="2">Uncharacterized protein</fullName>
    </submittedName>
</protein>
<dbReference type="OMA" id="IVYLMDA"/>
<keyword evidence="3" id="KW-1185">Reference proteome</keyword>
<evidence type="ECO:0000313" key="2">
    <source>
        <dbReference type="EMBL" id="CAP79881.1"/>
    </source>
</evidence>
<dbReference type="HOGENOM" id="CLU_819160_0_0_1"/>
<evidence type="ECO:0000256" key="1">
    <source>
        <dbReference type="SAM" id="MobiDB-lite"/>
    </source>
</evidence>
<dbReference type="OrthoDB" id="4340226at2759"/>